<evidence type="ECO:0000313" key="6">
    <source>
        <dbReference type="Proteomes" id="UP000054107"/>
    </source>
</evidence>
<reference evidence="5 6" key="1">
    <citation type="submission" date="2014-09" db="EMBL/GenBank/DDBJ databases">
        <authorList>
            <person name="Ellenberger Sabrina"/>
        </authorList>
    </citation>
    <scope>NUCLEOTIDE SEQUENCE [LARGE SCALE GENOMIC DNA]</scope>
    <source>
        <strain evidence="5 6">CBS 412.66</strain>
    </source>
</reference>
<dbReference type="InterPro" id="IPR052605">
    <property type="entry name" value="Fungal_trans_regulator"/>
</dbReference>
<dbReference type="GO" id="GO:0000228">
    <property type="term" value="C:nuclear chromosome"/>
    <property type="evidence" value="ECO:0007669"/>
    <property type="project" value="TreeGrafter"/>
</dbReference>
<keyword evidence="1 2" id="KW-0238">DNA-binding</keyword>
<feature type="compositionally biased region" description="Basic and acidic residues" evidence="3">
    <location>
        <begin position="234"/>
        <end position="243"/>
    </location>
</feature>
<evidence type="ECO:0000256" key="3">
    <source>
        <dbReference type="SAM" id="MobiDB-lite"/>
    </source>
</evidence>
<organism evidence="5 6">
    <name type="scientific">Parasitella parasitica</name>
    <dbReference type="NCBI Taxonomy" id="35722"/>
    <lineage>
        <taxon>Eukaryota</taxon>
        <taxon>Fungi</taxon>
        <taxon>Fungi incertae sedis</taxon>
        <taxon>Mucoromycota</taxon>
        <taxon>Mucoromycotina</taxon>
        <taxon>Mucoromycetes</taxon>
        <taxon>Mucorales</taxon>
        <taxon>Mucorineae</taxon>
        <taxon>Mucoraceae</taxon>
        <taxon>Parasitella</taxon>
    </lineage>
</organism>
<feature type="region of interest" description="Disordered" evidence="3">
    <location>
        <begin position="1"/>
        <end position="39"/>
    </location>
</feature>
<dbReference type="InterPro" id="IPR008967">
    <property type="entry name" value="p53-like_TF_DNA-bd_sf"/>
</dbReference>
<dbReference type="AlphaFoldDB" id="A0A0B7NW03"/>
<feature type="compositionally biased region" description="Polar residues" evidence="3">
    <location>
        <begin position="363"/>
        <end position="373"/>
    </location>
</feature>
<dbReference type="Proteomes" id="UP000054107">
    <property type="component" value="Unassembled WGS sequence"/>
</dbReference>
<dbReference type="GO" id="GO:0045944">
    <property type="term" value="P:positive regulation of transcription by RNA polymerase II"/>
    <property type="evidence" value="ECO:0007669"/>
    <property type="project" value="TreeGrafter"/>
</dbReference>
<feature type="region of interest" description="Disordered" evidence="3">
    <location>
        <begin position="54"/>
        <end position="102"/>
    </location>
</feature>
<dbReference type="InterPro" id="IPR024061">
    <property type="entry name" value="NDT80_DNA-bd_dom"/>
</dbReference>
<feature type="DNA-binding region" description="NDT80" evidence="2">
    <location>
        <begin position="98"/>
        <end position="334"/>
    </location>
</feature>
<evidence type="ECO:0000259" key="4">
    <source>
        <dbReference type="PROSITE" id="PS51517"/>
    </source>
</evidence>
<protein>
    <recommendedName>
        <fullName evidence="4">NDT80 domain-containing protein</fullName>
    </recommendedName>
</protein>
<dbReference type="GO" id="GO:0003677">
    <property type="term" value="F:DNA binding"/>
    <property type="evidence" value="ECO:0007669"/>
    <property type="project" value="UniProtKB-KW"/>
</dbReference>
<feature type="compositionally biased region" description="Low complexity" evidence="3">
    <location>
        <begin position="530"/>
        <end position="542"/>
    </location>
</feature>
<feature type="compositionally biased region" description="Low complexity" evidence="3">
    <location>
        <begin position="557"/>
        <end position="578"/>
    </location>
</feature>
<evidence type="ECO:0000313" key="5">
    <source>
        <dbReference type="EMBL" id="CEP19443.1"/>
    </source>
</evidence>
<proteinExistence type="predicted"/>
<dbReference type="Pfam" id="PF05224">
    <property type="entry name" value="NDT80_PhoG"/>
    <property type="match status" value="1"/>
</dbReference>
<feature type="compositionally biased region" description="Low complexity" evidence="3">
    <location>
        <begin position="381"/>
        <end position="399"/>
    </location>
</feature>
<keyword evidence="6" id="KW-1185">Reference proteome</keyword>
<dbReference type="EMBL" id="LN734024">
    <property type="protein sequence ID" value="CEP19443.1"/>
    <property type="molecule type" value="Genomic_DNA"/>
</dbReference>
<dbReference type="PROSITE" id="PS51517">
    <property type="entry name" value="NDT80"/>
    <property type="match status" value="1"/>
</dbReference>
<dbReference type="GO" id="GO:0051321">
    <property type="term" value="P:meiotic cell cycle"/>
    <property type="evidence" value="ECO:0007669"/>
    <property type="project" value="TreeGrafter"/>
</dbReference>
<accession>A0A0B7NW03</accession>
<name>A0A0B7NW03_9FUNG</name>
<sequence length="606" mass="67491">MNSVHDNKDWQNTMSNQQGPLQSPSISKAEDSSPKIAHSTTAFSSNDYTQTTVIHQHSQQQQQIYSSAATTATTSESDTNANRLPGMIAHSQPNTPRPDNSEAPLYRQPIPFATRNVVRGRANLFANETGPYFSSTKPFDNLYSSDKSTLLSVRVQSKMDRGFFLADNDWTCYRRNYFQVSSVFSVHGFNHYYSVNEPHVLVKADDGALYNVQRFLLGVSARVANSEKEIELIQHTPKRDKGPQYRPAPKPITPGGNLSMSSVANNQNIVTFERVQFKTATANNGKRRAAQQYYICIIELFAETDRGQLIKVGSCQSAPLVVRGRSPGHYADNHQERHHPYAANTAASSVVTGITAPLDATAESATPSSTLSGKTEPLTPPGRQQMQQPQPQQQQLPQPMYYSKPQETPQPMMHHGYDHHQQQQPQNYTYYSSYPQYTNAVQPPPSNVSSPMSHPPLPSPYTHHAQVPNYAVHDASHPDPYSNEVYQTNGPTTEEVKIHHHHHQQFQMQQTGPIESPHSGYDWQRARYNSSSSGSSSVPSPGGHQGNEPPPQTYFSHHQQQQQEGRSYSPTTPTYSPSILQQQQARKYNTGGGGAPSNLMNKQQLA</sequence>
<feature type="compositionally biased region" description="Polar residues" evidence="3">
    <location>
        <begin position="10"/>
        <end position="26"/>
    </location>
</feature>
<dbReference type="OrthoDB" id="2288358at2759"/>
<dbReference type="PANTHER" id="PTHR35144">
    <property type="entry name" value="MEIOSIS-SPECIFIC TRANSCRIPTION FACTOR NDT80"/>
    <property type="match status" value="1"/>
</dbReference>
<dbReference type="InterPro" id="IPR037141">
    <property type="entry name" value="NDT80_DNA-bd_dom_sf"/>
</dbReference>
<dbReference type="GO" id="GO:0003700">
    <property type="term" value="F:DNA-binding transcription factor activity"/>
    <property type="evidence" value="ECO:0007669"/>
    <property type="project" value="UniProtKB-UniRule"/>
</dbReference>
<evidence type="ECO:0000256" key="1">
    <source>
        <dbReference type="ARBA" id="ARBA00023125"/>
    </source>
</evidence>
<dbReference type="STRING" id="35722.A0A0B7NW03"/>
<evidence type="ECO:0000256" key="2">
    <source>
        <dbReference type="PROSITE-ProRule" id="PRU00850"/>
    </source>
</evidence>
<gene>
    <name evidence="5" type="primary">PARPA_13758.1 scaffold 47024</name>
</gene>
<feature type="region of interest" description="Disordered" evidence="3">
    <location>
        <begin position="436"/>
        <end position="464"/>
    </location>
</feature>
<feature type="compositionally biased region" description="Low complexity" evidence="3">
    <location>
        <begin position="54"/>
        <end position="75"/>
    </location>
</feature>
<dbReference type="SUPFAM" id="SSF49417">
    <property type="entry name" value="p53-like transcription factors"/>
    <property type="match status" value="1"/>
</dbReference>
<feature type="region of interest" description="Disordered" evidence="3">
    <location>
        <begin position="234"/>
        <end position="259"/>
    </location>
</feature>
<dbReference type="PANTHER" id="PTHR35144:SF2">
    <property type="entry name" value="MEIOSIS-SPECIFIC TRANSCRIPTION FACTOR NDT80"/>
    <property type="match status" value="1"/>
</dbReference>
<dbReference type="Gene3D" id="2.60.40.1390">
    <property type="entry name" value="NDT80 DNA-binding domain"/>
    <property type="match status" value="1"/>
</dbReference>
<feature type="domain" description="NDT80" evidence="4">
    <location>
        <begin position="98"/>
        <end position="334"/>
    </location>
</feature>
<feature type="region of interest" description="Disordered" evidence="3">
    <location>
        <begin position="362"/>
        <end position="423"/>
    </location>
</feature>
<feature type="region of interest" description="Disordered" evidence="3">
    <location>
        <begin position="496"/>
        <end position="606"/>
    </location>
</feature>